<dbReference type="AlphaFoldDB" id="X1ML00"/>
<evidence type="ECO:0008006" key="2">
    <source>
        <dbReference type="Google" id="ProtNLM"/>
    </source>
</evidence>
<organism evidence="1">
    <name type="scientific">marine sediment metagenome</name>
    <dbReference type="NCBI Taxonomy" id="412755"/>
    <lineage>
        <taxon>unclassified sequences</taxon>
        <taxon>metagenomes</taxon>
        <taxon>ecological metagenomes</taxon>
    </lineage>
</organism>
<reference evidence="1" key="1">
    <citation type="journal article" date="2014" name="Front. Microbiol.">
        <title>High frequency of phylogenetically diverse reductive dehalogenase-homologous genes in deep subseafloor sedimentary metagenomes.</title>
        <authorList>
            <person name="Kawai M."/>
            <person name="Futagami T."/>
            <person name="Toyoda A."/>
            <person name="Takaki Y."/>
            <person name="Nishi S."/>
            <person name="Hori S."/>
            <person name="Arai W."/>
            <person name="Tsubouchi T."/>
            <person name="Morono Y."/>
            <person name="Uchiyama I."/>
            <person name="Ito T."/>
            <person name="Fujiyama A."/>
            <person name="Inagaki F."/>
            <person name="Takami H."/>
        </authorList>
    </citation>
    <scope>NUCLEOTIDE SEQUENCE</scope>
    <source>
        <strain evidence="1">Expedition CK06-06</strain>
    </source>
</reference>
<accession>X1ML00</accession>
<evidence type="ECO:0000313" key="1">
    <source>
        <dbReference type="EMBL" id="GAI32322.1"/>
    </source>
</evidence>
<dbReference type="Gene3D" id="2.60.120.10">
    <property type="entry name" value="Jelly Rolls"/>
    <property type="match status" value="1"/>
</dbReference>
<dbReference type="SUPFAM" id="SSF51182">
    <property type="entry name" value="RmlC-like cupins"/>
    <property type="match status" value="1"/>
</dbReference>
<comment type="caution">
    <text evidence="1">The sequence shown here is derived from an EMBL/GenBank/DDBJ whole genome shotgun (WGS) entry which is preliminary data.</text>
</comment>
<dbReference type="EMBL" id="BARV01015709">
    <property type="protein sequence ID" value="GAI32322.1"/>
    <property type="molecule type" value="Genomic_DNA"/>
</dbReference>
<protein>
    <recommendedName>
        <fullName evidence="2">ChrR-like cupin domain-containing protein</fullName>
    </recommendedName>
</protein>
<gene>
    <name evidence="1" type="ORF">S06H3_27111</name>
</gene>
<name>X1ML00_9ZZZZ</name>
<dbReference type="InterPro" id="IPR011051">
    <property type="entry name" value="RmlC_Cupin_sf"/>
</dbReference>
<proteinExistence type="predicted"/>
<dbReference type="InterPro" id="IPR014710">
    <property type="entry name" value="RmlC-like_jellyroll"/>
</dbReference>
<sequence>MAETKYGKYILTKSKSDLTLPDFRREALQTALDTRTPMVYLDDEVLKGAFYVECVWFWKGMDKPEVEAHTHDFDEVITFFGTNPDDPQDLCGEVEIWLEDEKHILTKSCLIFVPKGMKHCPLHIRRVDRPIFHFTAGPASVYK</sequence>